<evidence type="ECO:0000313" key="2">
    <source>
        <dbReference type="EMBL" id="KAK3707175.1"/>
    </source>
</evidence>
<organism evidence="2 3">
    <name type="scientific">Elysia crispata</name>
    <name type="common">lettuce slug</name>
    <dbReference type="NCBI Taxonomy" id="231223"/>
    <lineage>
        <taxon>Eukaryota</taxon>
        <taxon>Metazoa</taxon>
        <taxon>Spiralia</taxon>
        <taxon>Lophotrochozoa</taxon>
        <taxon>Mollusca</taxon>
        <taxon>Gastropoda</taxon>
        <taxon>Heterobranchia</taxon>
        <taxon>Euthyneura</taxon>
        <taxon>Panpulmonata</taxon>
        <taxon>Sacoglossa</taxon>
        <taxon>Placobranchoidea</taxon>
        <taxon>Plakobranchidae</taxon>
        <taxon>Elysia</taxon>
    </lineage>
</organism>
<dbReference type="AlphaFoldDB" id="A0AAE1CLF2"/>
<feature type="region of interest" description="Disordered" evidence="1">
    <location>
        <begin position="54"/>
        <end position="90"/>
    </location>
</feature>
<evidence type="ECO:0000313" key="3">
    <source>
        <dbReference type="Proteomes" id="UP001283361"/>
    </source>
</evidence>
<keyword evidence="3" id="KW-1185">Reference proteome</keyword>
<accession>A0AAE1CLF2</accession>
<dbReference type="Proteomes" id="UP001283361">
    <property type="component" value="Unassembled WGS sequence"/>
</dbReference>
<dbReference type="EMBL" id="JAWDGP010007726">
    <property type="protein sequence ID" value="KAK3707175.1"/>
    <property type="molecule type" value="Genomic_DNA"/>
</dbReference>
<name>A0AAE1CLF2_9GAST</name>
<sequence length="90" mass="9577">MSGNRRSLVLLMGERMGTGVGEAVISDTRLLDGLSLAQTKGYLSRTEHLCKASTRSGRAGRASLPGVGTLRAQRRAATVKHPVNNREDTG</sequence>
<evidence type="ECO:0000256" key="1">
    <source>
        <dbReference type="SAM" id="MobiDB-lite"/>
    </source>
</evidence>
<comment type="caution">
    <text evidence="2">The sequence shown here is derived from an EMBL/GenBank/DDBJ whole genome shotgun (WGS) entry which is preliminary data.</text>
</comment>
<gene>
    <name evidence="2" type="ORF">RRG08_028716</name>
</gene>
<reference evidence="2" key="1">
    <citation type="journal article" date="2023" name="G3 (Bethesda)">
        <title>A reference genome for the long-term kleptoplast-retaining sea slug Elysia crispata morphotype clarki.</title>
        <authorList>
            <person name="Eastman K.E."/>
            <person name="Pendleton A.L."/>
            <person name="Shaikh M.A."/>
            <person name="Suttiyut T."/>
            <person name="Ogas R."/>
            <person name="Tomko P."/>
            <person name="Gavelis G."/>
            <person name="Widhalm J.R."/>
            <person name="Wisecaver J.H."/>
        </authorList>
    </citation>
    <scope>NUCLEOTIDE SEQUENCE</scope>
    <source>
        <strain evidence="2">ECLA1</strain>
    </source>
</reference>
<protein>
    <submittedName>
        <fullName evidence="2">Uncharacterized protein</fullName>
    </submittedName>
</protein>
<proteinExistence type="predicted"/>